<dbReference type="Gene3D" id="2.30.39.10">
    <property type="entry name" value="Alpha-1-antitrypsin, domain 1"/>
    <property type="match status" value="1"/>
</dbReference>
<dbReference type="PANTHER" id="PTHR11461:SF204">
    <property type="entry name" value="SERPIN B6"/>
    <property type="match status" value="1"/>
</dbReference>
<keyword evidence="2" id="KW-0963">Cytoplasm</keyword>
<dbReference type="Ensembl" id="ENSMODT00000006922.4">
    <property type="protein sequence ID" value="ENSMODP00000006784.4"/>
    <property type="gene ID" value="ENSMODG00000005490.4"/>
</dbReference>
<dbReference type="InterPro" id="IPR023796">
    <property type="entry name" value="Serpin_dom"/>
</dbReference>
<evidence type="ECO:0000256" key="1">
    <source>
        <dbReference type="ARBA" id="ARBA00004496"/>
    </source>
</evidence>
<dbReference type="GO" id="GO:0005615">
    <property type="term" value="C:extracellular space"/>
    <property type="evidence" value="ECO:0007669"/>
    <property type="project" value="InterPro"/>
</dbReference>
<dbReference type="STRING" id="13616.ENSMODP00000006784"/>
<sequence length="243" mass="27520">MDSFSEANGPFAINLLKKLSEKDNSQNVVFSPLSISSALGMLFLGARGNTAAQIVKVLSLNRGGDIHRDLQALFTEVNKSGTQHSLKMANKLFGEKAYNFLSTYKEACQNFYGTELEELSFANASEEARKHINAWIAKKTEGKIPEMLPTCSIGPLAKLVLVDGIYFKGKWNEQFEENYTREIFFKTRKNEKKPVQMMFKEATFKMTYIKEMSTKILELPYVGEELSMVIMLPDENIDLNRVS</sequence>
<comment type="subcellular location">
    <subcellularLocation>
        <location evidence="1">Cytoplasm</location>
    </subcellularLocation>
</comment>
<dbReference type="InterPro" id="IPR036186">
    <property type="entry name" value="Serpin_sf"/>
</dbReference>
<dbReference type="InterPro" id="IPR000215">
    <property type="entry name" value="Serpin_fam"/>
</dbReference>
<dbReference type="SUPFAM" id="SSF56574">
    <property type="entry name" value="Serpins"/>
    <property type="match status" value="1"/>
</dbReference>
<dbReference type="InParanoid" id="F7BXY2"/>
<evidence type="ECO:0000313" key="8">
    <source>
        <dbReference type="Proteomes" id="UP000002280"/>
    </source>
</evidence>
<keyword evidence="8" id="KW-1185">Reference proteome</keyword>
<dbReference type="SMART" id="SM00093">
    <property type="entry name" value="SERPIN"/>
    <property type="match status" value="1"/>
</dbReference>
<feature type="domain" description="Serpin" evidence="6">
    <location>
        <begin position="13"/>
        <end position="243"/>
    </location>
</feature>
<dbReference type="Gene3D" id="3.30.497.10">
    <property type="entry name" value="Antithrombin, subunit I, domain 2"/>
    <property type="match status" value="1"/>
</dbReference>
<keyword evidence="4" id="KW-0722">Serine protease inhibitor</keyword>
<reference evidence="7" key="2">
    <citation type="submission" date="2025-08" db="UniProtKB">
        <authorList>
            <consortium name="Ensembl"/>
        </authorList>
    </citation>
    <scope>IDENTIFICATION</scope>
</reference>
<evidence type="ECO:0000313" key="7">
    <source>
        <dbReference type="Ensembl" id="ENSMODP00000006784.4"/>
    </source>
</evidence>
<dbReference type="OMA" id="HAGFIEI"/>
<reference evidence="7 8" key="1">
    <citation type="journal article" date="2007" name="Nature">
        <title>Genome of the marsupial Monodelphis domestica reveals innovation in non-coding sequences.</title>
        <authorList>
            <person name="Mikkelsen T.S."/>
            <person name="Wakefield M.J."/>
            <person name="Aken B."/>
            <person name="Amemiya C.T."/>
            <person name="Chang J.L."/>
            <person name="Duke S."/>
            <person name="Garber M."/>
            <person name="Gentles A.J."/>
            <person name="Goodstadt L."/>
            <person name="Heger A."/>
            <person name="Jurka J."/>
            <person name="Kamal M."/>
            <person name="Mauceli E."/>
            <person name="Searle S.M."/>
            <person name="Sharpe T."/>
            <person name="Baker M.L."/>
            <person name="Batzer M.A."/>
            <person name="Benos P.V."/>
            <person name="Belov K."/>
            <person name="Clamp M."/>
            <person name="Cook A."/>
            <person name="Cuff J."/>
            <person name="Das R."/>
            <person name="Davidow L."/>
            <person name="Deakin J.E."/>
            <person name="Fazzari M.J."/>
            <person name="Glass J.L."/>
            <person name="Grabherr M."/>
            <person name="Greally J.M."/>
            <person name="Gu W."/>
            <person name="Hore T.A."/>
            <person name="Huttley G.A."/>
            <person name="Kleber M."/>
            <person name="Jirtle R.L."/>
            <person name="Koina E."/>
            <person name="Lee J.T."/>
            <person name="Mahony S."/>
            <person name="Marra M.A."/>
            <person name="Miller R.D."/>
            <person name="Nicholls R.D."/>
            <person name="Oda M."/>
            <person name="Papenfuss A.T."/>
            <person name="Parra Z.E."/>
            <person name="Pollock D.D."/>
            <person name="Ray D.A."/>
            <person name="Schein J.E."/>
            <person name="Speed T.P."/>
            <person name="Thompson K."/>
            <person name="VandeBerg J.L."/>
            <person name="Wade C.M."/>
            <person name="Walker J.A."/>
            <person name="Waters P.D."/>
            <person name="Webber C."/>
            <person name="Weidman J.R."/>
            <person name="Xie X."/>
            <person name="Zody M.C."/>
            <person name="Baldwin J."/>
            <person name="Abdouelleil A."/>
            <person name="Abdulkadir J."/>
            <person name="Abebe A."/>
            <person name="Abera B."/>
            <person name="Abreu J."/>
            <person name="Acer S.C."/>
            <person name="Aftuck L."/>
            <person name="Alexander A."/>
            <person name="An P."/>
            <person name="Anderson E."/>
            <person name="Anderson S."/>
            <person name="Arachi H."/>
            <person name="Azer M."/>
            <person name="Bachantsang P."/>
            <person name="Barry A."/>
            <person name="Bayul T."/>
            <person name="Berlin A."/>
            <person name="Bessette D."/>
            <person name="Bloom T."/>
            <person name="Bloom T."/>
            <person name="Boguslavskiy L."/>
            <person name="Bonnet C."/>
            <person name="Boukhgalter B."/>
            <person name="Bourzgui I."/>
            <person name="Brown A."/>
            <person name="Cahill P."/>
            <person name="Channer S."/>
            <person name="Cheshatsang Y."/>
            <person name="Chuda L."/>
            <person name="Citroen M."/>
            <person name="Collymore A."/>
            <person name="Cooke P."/>
            <person name="Costello M."/>
            <person name="D'Aco K."/>
            <person name="Daza R."/>
            <person name="De Haan G."/>
            <person name="DeGray S."/>
            <person name="DeMaso C."/>
            <person name="Dhargay N."/>
            <person name="Dooley K."/>
            <person name="Dooley E."/>
            <person name="Doricent M."/>
            <person name="Dorje P."/>
            <person name="Dorjee K."/>
            <person name="Dupes A."/>
            <person name="Elong R."/>
            <person name="Falk J."/>
            <person name="Farina A."/>
            <person name="Faro S."/>
            <person name="Ferguson D."/>
            <person name="Fisher S."/>
            <person name="Foley C.D."/>
            <person name="Franke A."/>
            <person name="Friedrich D."/>
            <person name="Gadbois L."/>
            <person name="Gearin G."/>
            <person name="Gearin C.R."/>
            <person name="Giannoukos G."/>
            <person name="Goode T."/>
            <person name="Graham J."/>
            <person name="Grandbois E."/>
            <person name="Grewal S."/>
            <person name="Gyaltsen K."/>
            <person name="Hafez N."/>
            <person name="Hagos B."/>
            <person name="Hall J."/>
            <person name="Henson C."/>
            <person name="Hollinger A."/>
            <person name="Honan T."/>
            <person name="Huard M.D."/>
            <person name="Hughes L."/>
            <person name="Hurhula B."/>
            <person name="Husby M.E."/>
            <person name="Kamat A."/>
            <person name="Kanga B."/>
            <person name="Kashin S."/>
            <person name="Khazanovich D."/>
            <person name="Kisner P."/>
            <person name="Lance K."/>
            <person name="Lara M."/>
            <person name="Lee W."/>
            <person name="Lennon N."/>
            <person name="Letendre F."/>
            <person name="LeVine R."/>
            <person name="Lipovsky A."/>
            <person name="Liu X."/>
            <person name="Liu J."/>
            <person name="Liu S."/>
            <person name="Lokyitsang T."/>
            <person name="Lokyitsang Y."/>
            <person name="Lubonja R."/>
            <person name="Lui A."/>
            <person name="MacDonald P."/>
            <person name="Magnisalis V."/>
            <person name="Maru K."/>
            <person name="Matthews C."/>
            <person name="McCusker W."/>
            <person name="McDonough S."/>
            <person name="Mehta T."/>
            <person name="Meldrim J."/>
            <person name="Meneus L."/>
            <person name="Mihai O."/>
            <person name="Mihalev A."/>
            <person name="Mihova T."/>
            <person name="Mittelman R."/>
            <person name="Mlenga V."/>
            <person name="Montmayeur A."/>
            <person name="Mulrain L."/>
            <person name="Navidi A."/>
            <person name="Naylor J."/>
            <person name="Negash T."/>
            <person name="Nguyen T."/>
            <person name="Nguyen N."/>
            <person name="Nicol R."/>
            <person name="Norbu C."/>
            <person name="Norbu N."/>
            <person name="Novod N."/>
            <person name="O'Neill B."/>
            <person name="Osman S."/>
            <person name="Markiewicz E."/>
            <person name="Oyono O.L."/>
            <person name="Patti C."/>
            <person name="Phunkhang P."/>
            <person name="Pierre F."/>
            <person name="Priest M."/>
            <person name="Raghuraman S."/>
            <person name="Rege F."/>
            <person name="Reyes R."/>
            <person name="Rise C."/>
            <person name="Rogov P."/>
            <person name="Ross K."/>
            <person name="Ryan E."/>
            <person name="Settipalli S."/>
            <person name="Shea T."/>
            <person name="Sherpa N."/>
            <person name="Shi L."/>
            <person name="Shih D."/>
            <person name="Sparrow T."/>
            <person name="Spaulding J."/>
            <person name="Stalker J."/>
            <person name="Stange-Thomann N."/>
            <person name="Stavropoulos S."/>
            <person name="Stone C."/>
            <person name="Strader C."/>
            <person name="Tesfaye S."/>
            <person name="Thomson T."/>
            <person name="Thoulutsang Y."/>
            <person name="Thoulutsang D."/>
            <person name="Topham K."/>
            <person name="Topping I."/>
            <person name="Tsamla T."/>
            <person name="Vassiliev H."/>
            <person name="Vo A."/>
            <person name="Wangchuk T."/>
            <person name="Wangdi T."/>
            <person name="Weiand M."/>
            <person name="Wilkinson J."/>
            <person name="Wilson A."/>
            <person name="Yadav S."/>
            <person name="Young G."/>
            <person name="Yu Q."/>
            <person name="Zembek L."/>
            <person name="Zhong D."/>
            <person name="Zimmer A."/>
            <person name="Zwirko Z."/>
            <person name="Jaffe D.B."/>
            <person name="Alvarez P."/>
            <person name="Brockman W."/>
            <person name="Butler J."/>
            <person name="Chin C."/>
            <person name="Gnerre S."/>
            <person name="MacCallum I."/>
            <person name="Graves J.A."/>
            <person name="Ponting C.P."/>
            <person name="Breen M."/>
            <person name="Samollow P.B."/>
            <person name="Lander E.S."/>
            <person name="Lindblad-Toh K."/>
        </authorList>
    </citation>
    <scope>NUCLEOTIDE SEQUENCE [LARGE SCALE GENOMIC DNA]</scope>
</reference>
<dbReference type="FunFam" id="3.30.497.10:FF:000018">
    <property type="entry name" value="Serpin family B member 8"/>
    <property type="match status" value="1"/>
</dbReference>
<dbReference type="GO" id="GO:0004867">
    <property type="term" value="F:serine-type endopeptidase inhibitor activity"/>
    <property type="evidence" value="ECO:0007669"/>
    <property type="project" value="UniProtKB-KW"/>
</dbReference>
<keyword evidence="3" id="KW-0646">Protease inhibitor</keyword>
<dbReference type="eggNOG" id="KOG2392">
    <property type="taxonomic scope" value="Eukaryota"/>
</dbReference>
<accession>F7BXY2</accession>
<dbReference type="GO" id="GO:0005737">
    <property type="term" value="C:cytoplasm"/>
    <property type="evidence" value="ECO:0007669"/>
    <property type="project" value="UniProtKB-SubCell"/>
</dbReference>
<evidence type="ECO:0000256" key="3">
    <source>
        <dbReference type="ARBA" id="ARBA00022690"/>
    </source>
</evidence>
<dbReference type="PANTHER" id="PTHR11461">
    <property type="entry name" value="SERINE PROTEASE INHIBITOR, SERPIN"/>
    <property type="match status" value="1"/>
</dbReference>
<dbReference type="AlphaFoldDB" id="F7BXY2"/>
<proteinExistence type="inferred from homology"/>
<organism evidence="7 8">
    <name type="scientific">Monodelphis domestica</name>
    <name type="common">Gray short-tailed opossum</name>
    <dbReference type="NCBI Taxonomy" id="13616"/>
    <lineage>
        <taxon>Eukaryota</taxon>
        <taxon>Metazoa</taxon>
        <taxon>Chordata</taxon>
        <taxon>Craniata</taxon>
        <taxon>Vertebrata</taxon>
        <taxon>Euteleostomi</taxon>
        <taxon>Mammalia</taxon>
        <taxon>Metatheria</taxon>
        <taxon>Didelphimorphia</taxon>
        <taxon>Didelphidae</taxon>
        <taxon>Monodelphis</taxon>
    </lineage>
</organism>
<protein>
    <recommendedName>
        <fullName evidence="6">Serpin domain-containing protein</fullName>
    </recommendedName>
</protein>
<reference evidence="7" key="3">
    <citation type="submission" date="2025-09" db="UniProtKB">
        <authorList>
            <consortium name="Ensembl"/>
        </authorList>
    </citation>
    <scope>IDENTIFICATION</scope>
</reference>
<comment type="similarity">
    <text evidence="5">Belongs to the serpin family.</text>
</comment>
<evidence type="ECO:0000256" key="2">
    <source>
        <dbReference type="ARBA" id="ARBA00022490"/>
    </source>
</evidence>
<evidence type="ECO:0000256" key="4">
    <source>
        <dbReference type="ARBA" id="ARBA00022900"/>
    </source>
</evidence>
<dbReference type="Pfam" id="PF00079">
    <property type="entry name" value="Serpin"/>
    <property type="match status" value="1"/>
</dbReference>
<evidence type="ECO:0000259" key="6">
    <source>
        <dbReference type="SMART" id="SM00093"/>
    </source>
</evidence>
<dbReference type="InterPro" id="IPR042185">
    <property type="entry name" value="Serpin_sf_2"/>
</dbReference>
<dbReference type="InterPro" id="IPR042178">
    <property type="entry name" value="Serpin_sf_1"/>
</dbReference>
<dbReference type="GeneTree" id="ENSGT00940000154835"/>
<name>F7BXY2_MONDO</name>
<dbReference type="HOGENOM" id="CLU_023330_0_2_1"/>
<dbReference type="Proteomes" id="UP000002280">
    <property type="component" value="Chromosome 3"/>
</dbReference>
<dbReference type="Bgee" id="ENSMODG00000005490">
    <property type="expression patterns" value="Expressed in blood and 6 other cell types or tissues"/>
</dbReference>
<evidence type="ECO:0000256" key="5">
    <source>
        <dbReference type="RuleBase" id="RU000411"/>
    </source>
</evidence>